<reference evidence="1" key="1">
    <citation type="submission" date="2023-04" db="EMBL/GenBank/DDBJ databases">
        <title>Phytophthora fragariaefolia NBRC 109709.</title>
        <authorList>
            <person name="Ichikawa N."/>
            <person name="Sato H."/>
            <person name="Tonouchi N."/>
        </authorList>
    </citation>
    <scope>NUCLEOTIDE SEQUENCE</scope>
    <source>
        <strain evidence="1">NBRC 109709</strain>
    </source>
</reference>
<keyword evidence="2" id="KW-1185">Reference proteome</keyword>
<dbReference type="Proteomes" id="UP001165121">
    <property type="component" value="Unassembled WGS sequence"/>
</dbReference>
<proteinExistence type="predicted"/>
<evidence type="ECO:0000313" key="1">
    <source>
        <dbReference type="EMBL" id="GMF41449.1"/>
    </source>
</evidence>
<dbReference type="AlphaFoldDB" id="A0A9W7CSL5"/>
<protein>
    <submittedName>
        <fullName evidence="1">Unnamed protein product</fullName>
    </submittedName>
</protein>
<name>A0A9W7CSL5_9STRA</name>
<sequence>MWLKGYVRGGMRQEDEVDSLDRLNSSITSTTNRALKWQDGILKTIYRLADIVAGDRTAVTTPAAHVPAARPDDEDVLIDRVDKLRHLIDHVKDLQRKAELEDQMDASLANSLIRYAQRLQ</sequence>
<organism evidence="1 2">
    <name type="scientific">Phytophthora fragariaefolia</name>
    <dbReference type="NCBI Taxonomy" id="1490495"/>
    <lineage>
        <taxon>Eukaryota</taxon>
        <taxon>Sar</taxon>
        <taxon>Stramenopiles</taxon>
        <taxon>Oomycota</taxon>
        <taxon>Peronosporomycetes</taxon>
        <taxon>Peronosporales</taxon>
        <taxon>Peronosporaceae</taxon>
        <taxon>Phytophthora</taxon>
    </lineage>
</organism>
<evidence type="ECO:0000313" key="2">
    <source>
        <dbReference type="Proteomes" id="UP001165121"/>
    </source>
</evidence>
<dbReference type="OrthoDB" id="119349at2759"/>
<accession>A0A9W7CSL5</accession>
<dbReference type="EMBL" id="BSXT01001336">
    <property type="protein sequence ID" value="GMF41449.1"/>
    <property type="molecule type" value="Genomic_DNA"/>
</dbReference>
<gene>
    <name evidence="1" type="ORF">Pfra01_001313200</name>
</gene>
<comment type="caution">
    <text evidence="1">The sequence shown here is derived from an EMBL/GenBank/DDBJ whole genome shotgun (WGS) entry which is preliminary data.</text>
</comment>